<reference evidence="1 2" key="2">
    <citation type="journal article" date="2022" name="Mol. Ecol. Resour.">
        <title>The genomes of chicory, endive, great burdock and yacon provide insights into Asteraceae paleo-polyploidization history and plant inulin production.</title>
        <authorList>
            <person name="Fan W."/>
            <person name="Wang S."/>
            <person name="Wang H."/>
            <person name="Wang A."/>
            <person name="Jiang F."/>
            <person name="Liu H."/>
            <person name="Zhao H."/>
            <person name="Xu D."/>
            <person name="Zhang Y."/>
        </authorList>
    </citation>
    <scope>NUCLEOTIDE SEQUENCE [LARGE SCALE GENOMIC DNA]</scope>
    <source>
        <strain evidence="2">cv. Punajuju</strain>
        <tissue evidence="1">Leaves</tissue>
    </source>
</reference>
<reference evidence="2" key="1">
    <citation type="journal article" date="2022" name="Mol. Ecol. Resour.">
        <title>The genomes of chicory, endive, great burdock and yacon provide insights into Asteraceae palaeo-polyploidization history and plant inulin production.</title>
        <authorList>
            <person name="Fan W."/>
            <person name="Wang S."/>
            <person name="Wang H."/>
            <person name="Wang A."/>
            <person name="Jiang F."/>
            <person name="Liu H."/>
            <person name="Zhao H."/>
            <person name="Xu D."/>
            <person name="Zhang Y."/>
        </authorList>
    </citation>
    <scope>NUCLEOTIDE SEQUENCE [LARGE SCALE GENOMIC DNA]</scope>
    <source>
        <strain evidence="2">cv. Punajuju</strain>
    </source>
</reference>
<keyword evidence="2" id="KW-1185">Reference proteome</keyword>
<comment type="caution">
    <text evidence="1">The sequence shown here is derived from an EMBL/GenBank/DDBJ whole genome shotgun (WGS) entry which is preliminary data.</text>
</comment>
<evidence type="ECO:0000313" key="1">
    <source>
        <dbReference type="EMBL" id="KAI3779228.1"/>
    </source>
</evidence>
<proteinExistence type="predicted"/>
<organism evidence="1 2">
    <name type="scientific">Cichorium intybus</name>
    <name type="common">Chicory</name>
    <dbReference type="NCBI Taxonomy" id="13427"/>
    <lineage>
        <taxon>Eukaryota</taxon>
        <taxon>Viridiplantae</taxon>
        <taxon>Streptophyta</taxon>
        <taxon>Embryophyta</taxon>
        <taxon>Tracheophyta</taxon>
        <taxon>Spermatophyta</taxon>
        <taxon>Magnoliopsida</taxon>
        <taxon>eudicotyledons</taxon>
        <taxon>Gunneridae</taxon>
        <taxon>Pentapetalae</taxon>
        <taxon>asterids</taxon>
        <taxon>campanulids</taxon>
        <taxon>Asterales</taxon>
        <taxon>Asteraceae</taxon>
        <taxon>Cichorioideae</taxon>
        <taxon>Cichorieae</taxon>
        <taxon>Cichoriinae</taxon>
        <taxon>Cichorium</taxon>
    </lineage>
</organism>
<evidence type="ECO:0000313" key="2">
    <source>
        <dbReference type="Proteomes" id="UP001055811"/>
    </source>
</evidence>
<accession>A0ACB9G700</accession>
<protein>
    <submittedName>
        <fullName evidence="1">Uncharacterized protein</fullName>
    </submittedName>
</protein>
<dbReference type="EMBL" id="CM042010">
    <property type="protein sequence ID" value="KAI3779228.1"/>
    <property type="molecule type" value="Genomic_DNA"/>
</dbReference>
<gene>
    <name evidence="1" type="ORF">L2E82_08846</name>
</gene>
<name>A0ACB9G700_CICIN</name>
<sequence>MSDSTATVSGGDNNSFERNTAEEVSRIVEQSKELQESAATLISRNTQEEASLRQRALALDSTIKRLRSFIVSSVKKGKLDPKDTEKLDLF</sequence>
<dbReference type="Proteomes" id="UP001055811">
    <property type="component" value="Linkage Group LG02"/>
</dbReference>